<dbReference type="Proteomes" id="UP000031552">
    <property type="component" value="Unassembled WGS sequence"/>
</dbReference>
<dbReference type="SUPFAM" id="SSF52788">
    <property type="entry name" value="Phosphotyrosine protein phosphatases I"/>
    <property type="match status" value="1"/>
</dbReference>
<organism evidence="7 8">
    <name type="scientific">Candidatus Criblamydia sequanensis CRIB-18</name>
    <dbReference type="NCBI Taxonomy" id="1437425"/>
    <lineage>
        <taxon>Bacteria</taxon>
        <taxon>Pseudomonadati</taxon>
        <taxon>Chlamydiota</taxon>
        <taxon>Chlamydiia</taxon>
        <taxon>Parachlamydiales</taxon>
        <taxon>Candidatus Criblamydiaceae</taxon>
        <taxon>Candidatus Criblamydia</taxon>
    </lineage>
</organism>
<dbReference type="CDD" id="cd16343">
    <property type="entry name" value="LMWPTP"/>
    <property type="match status" value="1"/>
</dbReference>
<proteinExistence type="inferred from homology"/>
<evidence type="ECO:0000256" key="2">
    <source>
        <dbReference type="ARBA" id="ARBA00013064"/>
    </source>
</evidence>
<sequence length="162" mass="18246">MKSLLFVCLGNICRSPAAEEIFRALAAKNNLTDFKAASAGIGDWYVGHLPDDRMREAAQDRGHFLASRAQAFKKEFLDSYDLILAADTEVLHDLYKFADTPQMKSKIHLLTSFSPIYRGENIPDPFYGGRKDFDLVLDMLEDSCQGLIDYFKNQNSKKNGPS</sequence>
<dbReference type="EC" id="3.1.3.48" evidence="2"/>
<accession>A0A090DZH0</accession>
<dbReference type="PRINTS" id="PR00719">
    <property type="entry name" value="LMWPTPASE"/>
</dbReference>
<evidence type="ECO:0000313" key="8">
    <source>
        <dbReference type="Proteomes" id="UP000031552"/>
    </source>
</evidence>
<reference evidence="7" key="2">
    <citation type="submission" date="2014-09" db="EMBL/GenBank/DDBJ databases">
        <title>Criblamydia sequanensis harbors a mega-plasmid encoding arsenite resistance.</title>
        <authorList>
            <person name="Bertelli C."/>
            <person name="Goesmann A."/>
            <person name="Greub G."/>
        </authorList>
    </citation>
    <scope>NUCLEOTIDE SEQUENCE [LARGE SCALE GENOMIC DNA]</scope>
    <source>
        <strain evidence="7">CRIB-18</strain>
    </source>
</reference>
<reference evidence="7" key="1">
    <citation type="submission" date="2013-12" db="EMBL/GenBank/DDBJ databases">
        <authorList>
            <person name="Linke B."/>
        </authorList>
    </citation>
    <scope>NUCLEOTIDE SEQUENCE [LARGE SCALE GENOMIC DNA]</scope>
    <source>
        <strain evidence="7">CRIB-18</strain>
    </source>
</reference>
<evidence type="ECO:0000256" key="5">
    <source>
        <dbReference type="PIRSR" id="PIRSR617867-1"/>
    </source>
</evidence>
<dbReference type="eggNOG" id="COG0394">
    <property type="taxonomic scope" value="Bacteria"/>
</dbReference>
<dbReference type="GO" id="GO:0004725">
    <property type="term" value="F:protein tyrosine phosphatase activity"/>
    <property type="evidence" value="ECO:0007669"/>
    <property type="project" value="UniProtKB-EC"/>
</dbReference>
<name>A0A090DZH0_9BACT</name>
<evidence type="ECO:0000256" key="3">
    <source>
        <dbReference type="ARBA" id="ARBA00022801"/>
    </source>
</evidence>
<dbReference type="InterPro" id="IPR017867">
    <property type="entry name" value="Tyr_phospatase_low_mol_wt"/>
</dbReference>
<evidence type="ECO:0000313" key="7">
    <source>
        <dbReference type="EMBL" id="CDR34059.1"/>
    </source>
</evidence>
<dbReference type="PANTHER" id="PTHR11717">
    <property type="entry name" value="LOW MOLECULAR WEIGHT PROTEIN TYROSINE PHOSPHATASE"/>
    <property type="match status" value="1"/>
</dbReference>
<feature type="active site" description="Nucleophile" evidence="5">
    <location>
        <position position="8"/>
    </location>
</feature>
<keyword evidence="4" id="KW-0904">Protein phosphatase</keyword>
<dbReference type="SMART" id="SM00226">
    <property type="entry name" value="LMWPc"/>
    <property type="match status" value="1"/>
</dbReference>
<dbReference type="InterPro" id="IPR036196">
    <property type="entry name" value="Ptyr_pPase_sf"/>
</dbReference>
<protein>
    <recommendedName>
        <fullName evidence="2">protein-tyrosine-phosphatase</fullName>
        <ecNumber evidence="2">3.1.3.48</ecNumber>
    </recommendedName>
</protein>
<dbReference type="InterPro" id="IPR050438">
    <property type="entry name" value="LMW_PTPase"/>
</dbReference>
<dbReference type="AlphaFoldDB" id="A0A090DZH0"/>
<comment type="caution">
    <text evidence="7">The sequence shown here is derived from an EMBL/GenBank/DDBJ whole genome shotgun (WGS) entry which is preliminary data.</text>
</comment>
<dbReference type="InterPro" id="IPR023485">
    <property type="entry name" value="Ptyr_pPase"/>
</dbReference>
<dbReference type="Pfam" id="PF01451">
    <property type="entry name" value="LMWPc"/>
    <property type="match status" value="1"/>
</dbReference>
<comment type="similarity">
    <text evidence="1">Belongs to the low molecular weight phosphotyrosine protein phosphatase family.</text>
</comment>
<dbReference type="Gene3D" id="3.40.50.2300">
    <property type="match status" value="1"/>
</dbReference>
<dbReference type="RefSeq" id="WP_041017609.1">
    <property type="nucleotide sequence ID" value="NZ_CCEJ010000005.1"/>
</dbReference>
<gene>
    <name evidence="7" type="ORF">CSEC_1238</name>
</gene>
<dbReference type="EMBL" id="CCEJ010000005">
    <property type="protein sequence ID" value="CDR34059.1"/>
    <property type="molecule type" value="Genomic_DNA"/>
</dbReference>
<evidence type="ECO:0000259" key="6">
    <source>
        <dbReference type="SMART" id="SM00226"/>
    </source>
</evidence>
<dbReference type="PANTHER" id="PTHR11717:SF7">
    <property type="entry name" value="LOW MOLECULAR WEIGHT PHOSPHOTYROSINE PROTEIN PHOSPHATASE"/>
    <property type="match status" value="1"/>
</dbReference>
<dbReference type="OrthoDB" id="9784339at2"/>
<feature type="active site" evidence="5">
    <location>
        <position position="14"/>
    </location>
</feature>
<feature type="active site" description="Proton donor" evidence="5">
    <location>
        <position position="124"/>
    </location>
</feature>
<keyword evidence="3" id="KW-0378">Hydrolase</keyword>
<evidence type="ECO:0000256" key="4">
    <source>
        <dbReference type="ARBA" id="ARBA00022912"/>
    </source>
</evidence>
<evidence type="ECO:0000256" key="1">
    <source>
        <dbReference type="ARBA" id="ARBA00011063"/>
    </source>
</evidence>
<dbReference type="STRING" id="1437425.CSEC_1238"/>
<feature type="domain" description="Phosphotyrosine protein phosphatase I" evidence="6">
    <location>
        <begin position="2"/>
        <end position="150"/>
    </location>
</feature>
<keyword evidence="8" id="KW-1185">Reference proteome</keyword>